<evidence type="ECO:0008006" key="3">
    <source>
        <dbReference type="Google" id="ProtNLM"/>
    </source>
</evidence>
<name>A0A4Y2ALU9_ARAVE</name>
<dbReference type="PANTHER" id="PTHR45749">
    <property type="match status" value="1"/>
</dbReference>
<evidence type="ECO:0000313" key="1">
    <source>
        <dbReference type="EMBL" id="GBL80617.1"/>
    </source>
</evidence>
<accession>A0A4Y2ALU9</accession>
<comment type="caution">
    <text evidence="1">The sequence shown here is derived from an EMBL/GenBank/DDBJ whole genome shotgun (WGS) entry which is preliminary data.</text>
</comment>
<organism evidence="1 2">
    <name type="scientific">Araneus ventricosus</name>
    <name type="common">Orbweaver spider</name>
    <name type="synonym">Epeira ventricosa</name>
    <dbReference type="NCBI Taxonomy" id="182803"/>
    <lineage>
        <taxon>Eukaryota</taxon>
        <taxon>Metazoa</taxon>
        <taxon>Ecdysozoa</taxon>
        <taxon>Arthropoda</taxon>
        <taxon>Chelicerata</taxon>
        <taxon>Arachnida</taxon>
        <taxon>Araneae</taxon>
        <taxon>Araneomorphae</taxon>
        <taxon>Entelegynae</taxon>
        <taxon>Araneoidea</taxon>
        <taxon>Araneidae</taxon>
        <taxon>Araneus</taxon>
    </lineage>
</organism>
<dbReference type="EMBL" id="BGPR01000022">
    <property type="protein sequence ID" value="GBL80617.1"/>
    <property type="molecule type" value="Genomic_DNA"/>
</dbReference>
<gene>
    <name evidence="1" type="ORF">AVEN_225294_1</name>
</gene>
<reference evidence="1 2" key="1">
    <citation type="journal article" date="2019" name="Sci. Rep.">
        <title>Orb-weaving spider Araneus ventricosus genome elucidates the spidroin gene catalogue.</title>
        <authorList>
            <person name="Kono N."/>
            <person name="Nakamura H."/>
            <person name="Ohtoshi R."/>
            <person name="Moran D.A.P."/>
            <person name="Shinohara A."/>
            <person name="Yoshida Y."/>
            <person name="Fujiwara M."/>
            <person name="Mori M."/>
            <person name="Tomita M."/>
            <person name="Arakawa K."/>
        </authorList>
    </citation>
    <scope>NUCLEOTIDE SEQUENCE [LARGE SCALE GENOMIC DNA]</scope>
</reference>
<dbReference type="PANTHER" id="PTHR45749:SF21">
    <property type="entry name" value="DUF4371 DOMAIN-CONTAINING PROTEIN"/>
    <property type="match status" value="1"/>
</dbReference>
<proteinExistence type="predicted"/>
<evidence type="ECO:0000313" key="2">
    <source>
        <dbReference type="Proteomes" id="UP000499080"/>
    </source>
</evidence>
<dbReference type="AlphaFoldDB" id="A0A4Y2ALU9"/>
<keyword evidence="2" id="KW-1185">Reference proteome</keyword>
<dbReference type="Proteomes" id="UP000499080">
    <property type="component" value="Unassembled WGS sequence"/>
</dbReference>
<sequence>MSEVIRYVHIENKKVEIKESFLGFSSANWEESLDKTEDILKVIERDGLDITMCRGQGYNKASTTAGEHSGYQARICQLNELFVQLKHCLYPVQTTLSICVENTLLQQFHYV</sequence>
<dbReference type="OrthoDB" id="6437147at2759"/>
<protein>
    <recommendedName>
        <fullName evidence="3">DUF4371 domain-containing protein</fullName>
    </recommendedName>
</protein>